<protein>
    <recommendedName>
        <fullName evidence="5">Aminodeoxychorismate lyase</fullName>
    </recommendedName>
</protein>
<evidence type="ECO:0000256" key="1">
    <source>
        <dbReference type="SAM" id="MobiDB-lite"/>
    </source>
</evidence>
<evidence type="ECO:0000313" key="4">
    <source>
        <dbReference type="Proteomes" id="UP000634529"/>
    </source>
</evidence>
<dbReference type="RefSeq" id="WP_192023534.1">
    <property type="nucleotide sequence ID" value="NZ_JACYTN010000001.1"/>
</dbReference>
<evidence type="ECO:0000313" key="3">
    <source>
        <dbReference type="EMBL" id="MBD8497091.1"/>
    </source>
</evidence>
<feature type="region of interest" description="Disordered" evidence="1">
    <location>
        <begin position="51"/>
        <end position="117"/>
    </location>
</feature>
<dbReference type="Proteomes" id="UP000634529">
    <property type="component" value="Unassembled WGS sequence"/>
</dbReference>
<keyword evidence="2" id="KW-0812">Transmembrane</keyword>
<keyword evidence="2" id="KW-0472">Membrane</keyword>
<reference evidence="3 4" key="1">
    <citation type="submission" date="2020-09" db="EMBL/GenBank/DDBJ databases">
        <title>Paenibacillus sp. CAU 1523 isolated from sand of Haeundae Beach.</title>
        <authorList>
            <person name="Kim W."/>
        </authorList>
    </citation>
    <scope>NUCLEOTIDE SEQUENCE [LARGE SCALE GENOMIC DNA]</scope>
    <source>
        <strain evidence="3 4">CAU 1523</strain>
    </source>
</reference>
<keyword evidence="2" id="KW-1133">Transmembrane helix</keyword>
<feature type="transmembrane region" description="Helical" evidence="2">
    <location>
        <begin position="7"/>
        <end position="28"/>
    </location>
</feature>
<feature type="compositionally biased region" description="Polar residues" evidence="1">
    <location>
        <begin position="77"/>
        <end position="92"/>
    </location>
</feature>
<dbReference type="Gene3D" id="3.30.1490.480">
    <property type="entry name" value="Endolytic murein transglycosylase"/>
    <property type="match status" value="1"/>
</dbReference>
<proteinExistence type="predicted"/>
<comment type="caution">
    <text evidence="3">The sequence shown here is derived from an EMBL/GenBank/DDBJ whole genome shotgun (WGS) entry which is preliminary data.</text>
</comment>
<feature type="compositionally biased region" description="Basic and acidic residues" evidence="1">
    <location>
        <begin position="60"/>
        <end position="76"/>
    </location>
</feature>
<evidence type="ECO:0008006" key="5">
    <source>
        <dbReference type="Google" id="ProtNLM"/>
    </source>
</evidence>
<evidence type="ECO:0000256" key="2">
    <source>
        <dbReference type="SAM" id="Phobius"/>
    </source>
</evidence>
<organism evidence="3 4">
    <name type="scientific">Paenibacillus arenosi</name>
    <dbReference type="NCBI Taxonomy" id="2774142"/>
    <lineage>
        <taxon>Bacteria</taxon>
        <taxon>Bacillati</taxon>
        <taxon>Bacillota</taxon>
        <taxon>Bacilli</taxon>
        <taxon>Bacillales</taxon>
        <taxon>Paenibacillaceae</taxon>
        <taxon>Paenibacillus</taxon>
    </lineage>
</organism>
<keyword evidence="4" id="KW-1185">Reference proteome</keyword>
<sequence>MFKDRTFLIGLGAGVIIGTLMLQIMLIGQTVSTELTEQQLVREADRQGYDLVPKDSVLPSKKDGNNSDKSKAEGVKQNDSTDSNQVKSTSGTEKSELPTAKNKVADNNAGKNKPDSNMVSVFIPAKSTSDDISKLLEAAGVVKDADKFQQFLQQEKKARSLRTGKFQFTLPMTEQDVLKTLLKAPNG</sequence>
<accession>A0ABR9AVW9</accession>
<dbReference type="EMBL" id="JACYTN010000001">
    <property type="protein sequence ID" value="MBD8497091.1"/>
    <property type="molecule type" value="Genomic_DNA"/>
</dbReference>
<name>A0ABR9AVW9_9BACL</name>
<gene>
    <name evidence="3" type="ORF">IFO66_02130</name>
</gene>